<dbReference type="AntiFam" id="ANF00034">
    <property type="entry name" value="Antisense to 5.8S rRNA"/>
</dbReference>
<proteinExistence type="predicted"/>
<dbReference type="PANTHER" id="PTHR33205">
    <property type="entry name" value="TRANSMEMBRANE PROTEIN"/>
    <property type="match status" value="1"/>
</dbReference>
<protein>
    <submittedName>
        <fullName evidence="2 3">Uncharacterized protein</fullName>
    </submittedName>
</protein>
<feature type="compositionally biased region" description="Low complexity" evidence="1">
    <location>
        <begin position="10"/>
        <end position="30"/>
    </location>
</feature>
<accession>L1JGI4</accession>
<sequence length="97" mass="10346">MEGHHQKTEPASSSSSSTSSGLARALLRALAPPPPPRASLPPWGCCNVPQTAVLVQSTSAMCVQSLDDSLSPAIHTTYRISLRSSSFARTRYPLLRV</sequence>
<reference evidence="3" key="3">
    <citation type="submission" date="2015-06" db="UniProtKB">
        <authorList>
            <consortium name="EnsemblProtists"/>
        </authorList>
    </citation>
    <scope>IDENTIFICATION</scope>
</reference>
<evidence type="ECO:0000313" key="4">
    <source>
        <dbReference type="Proteomes" id="UP000011087"/>
    </source>
</evidence>
<feature type="region of interest" description="Disordered" evidence="1">
    <location>
        <begin position="1"/>
        <end position="39"/>
    </location>
</feature>
<dbReference type="RefSeq" id="XP_005834185.1">
    <property type="nucleotide sequence ID" value="XM_005834128.1"/>
</dbReference>
<dbReference type="PaxDb" id="55529-EKX47205"/>
<organism evidence="2">
    <name type="scientific">Guillardia theta (strain CCMP2712)</name>
    <name type="common">Cryptophyte</name>
    <dbReference type="NCBI Taxonomy" id="905079"/>
    <lineage>
        <taxon>Eukaryota</taxon>
        <taxon>Cryptophyceae</taxon>
        <taxon>Pyrenomonadales</taxon>
        <taxon>Geminigeraceae</taxon>
        <taxon>Guillardia</taxon>
    </lineage>
</organism>
<dbReference type="GeneID" id="17303873"/>
<dbReference type="AlphaFoldDB" id="L1JGI4"/>
<keyword evidence="4" id="KW-1185">Reference proteome</keyword>
<dbReference type="OrthoDB" id="2437458at2759"/>
<dbReference type="Proteomes" id="UP000011087">
    <property type="component" value="Unassembled WGS sequence"/>
</dbReference>
<dbReference type="PANTHER" id="PTHR33205:SF1">
    <property type="entry name" value="TRANSMEMBRANE PROTEIN"/>
    <property type="match status" value="1"/>
</dbReference>
<reference evidence="4" key="2">
    <citation type="submission" date="2012-11" db="EMBL/GenBank/DDBJ databases">
        <authorList>
            <person name="Kuo A."/>
            <person name="Curtis B.A."/>
            <person name="Tanifuji G."/>
            <person name="Burki F."/>
            <person name="Gruber A."/>
            <person name="Irimia M."/>
            <person name="Maruyama S."/>
            <person name="Arias M.C."/>
            <person name="Ball S.G."/>
            <person name="Gile G.H."/>
            <person name="Hirakawa Y."/>
            <person name="Hopkins J.F."/>
            <person name="Rensing S.A."/>
            <person name="Schmutz J."/>
            <person name="Symeonidi A."/>
            <person name="Elias M."/>
            <person name="Eveleigh R.J."/>
            <person name="Herman E.K."/>
            <person name="Klute M.J."/>
            <person name="Nakayama T."/>
            <person name="Obornik M."/>
            <person name="Reyes-Prieto A."/>
            <person name="Armbrust E.V."/>
            <person name="Aves S.J."/>
            <person name="Beiko R.G."/>
            <person name="Coutinho P."/>
            <person name="Dacks J.B."/>
            <person name="Durnford D.G."/>
            <person name="Fast N.M."/>
            <person name="Green B.R."/>
            <person name="Grisdale C."/>
            <person name="Hempe F."/>
            <person name="Henrissat B."/>
            <person name="Hoppner M.P."/>
            <person name="Ishida K.-I."/>
            <person name="Kim E."/>
            <person name="Koreny L."/>
            <person name="Kroth P.G."/>
            <person name="Liu Y."/>
            <person name="Malik S.-B."/>
            <person name="Maier U.G."/>
            <person name="McRose D."/>
            <person name="Mock T."/>
            <person name="Neilson J.A."/>
            <person name="Onodera N.T."/>
            <person name="Poole A.M."/>
            <person name="Pritham E.J."/>
            <person name="Richards T.A."/>
            <person name="Rocap G."/>
            <person name="Roy S.W."/>
            <person name="Sarai C."/>
            <person name="Schaack S."/>
            <person name="Shirato S."/>
            <person name="Slamovits C.H."/>
            <person name="Spencer D.F."/>
            <person name="Suzuki S."/>
            <person name="Worden A.Z."/>
            <person name="Zauner S."/>
            <person name="Barry K."/>
            <person name="Bell C."/>
            <person name="Bharti A.K."/>
            <person name="Crow J.A."/>
            <person name="Grimwood J."/>
            <person name="Kramer R."/>
            <person name="Lindquist E."/>
            <person name="Lucas S."/>
            <person name="Salamov A."/>
            <person name="McFadden G.I."/>
            <person name="Lane C.E."/>
            <person name="Keeling P.J."/>
            <person name="Gray M.W."/>
            <person name="Grigoriev I.V."/>
            <person name="Archibald J.M."/>
        </authorList>
    </citation>
    <scope>NUCLEOTIDE SEQUENCE</scope>
    <source>
        <strain evidence="4">CCMP2712</strain>
    </source>
</reference>
<reference evidence="2 4" key="1">
    <citation type="journal article" date="2012" name="Nature">
        <title>Algal genomes reveal evolutionary mosaicism and the fate of nucleomorphs.</title>
        <authorList>
            <consortium name="DOE Joint Genome Institute"/>
            <person name="Curtis B.A."/>
            <person name="Tanifuji G."/>
            <person name="Burki F."/>
            <person name="Gruber A."/>
            <person name="Irimia M."/>
            <person name="Maruyama S."/>
            <person name="Arias M.C."/>
            <person name="Ball S.G."/>
            <person name="Gile G.H."/>
            <person name="Hirakawa Y."/>
            <person name="Hopkins J.F."/>
            <person name="Kuo A."/>
            <person name="Rensing S.A."/>
            <person name="Schmutz J."/>
            <person name="Symeonidi A."/>
            <person name="Elias M."/>
            <person name="Eveleigh R.J."/>
            <person name="Herman E.K."/>
            <person name="Klute M.J."/>
            <person name="Nakayama T."/>
            <person name="Obornik M."/>
            <person name="Reyes-Prieto A."/>
            <person name="Armbrust E.V."/>
            <person name="Aves S.J."/>
            <person name="Beiko R.G."/>
            <person name="Coutinho P."/>
            <person name="Dacks J.B."/>
            <person name="Durnford D.G."/>
            <person name="Fast N.M."/>
            <person name="Green B.R."/>
            <person name="Grisdale C.J."/>
            <person name="Hempel F."/>
            <person name="Henrissat B."/>
            <person name="Hoppner M.P."/>
            <person name="Ishida K."/>
            <person name="Kim E."/>
            <person name="Koreny L."/>
            <person name="Kroth P.G."/>
            <person name="Liu Y."/>
            <person name="Malik S.B."/>
            <person name="Maier U.G."/>
            <person name="McRose D."/>
            <person name="Mock T."/>
            <person name="Neilson J.A."/>
            <person name="Onodera N.T."/>
            <person name="Poole A.M."/>
            <person name="Pritham E.J."/>
            <person name="Richards T.A."/>
            <person name="Rocap G."/>
            <person name="Roy S.W."/>
            <person name="Sarai C."/>
            <person name="Schaack S."/>
            <person name="Shirato S."/>
            <person name="Slamovits C.H."/>
            <person name="Spencer D.F."/>
            <person name="Suzuki S."/>
            <person name="Worden A.Z."/>
            <person name="Zauner S."/>
            <person name="Barry K."/>
            <person name="Bell C."/>
            <person name="Bharti A.K."/>
            <person name="Crow J.A."/>
            <person name="Grimwood J."/>
            <person name="Kramer R."/>
            <person name="Lindquist E."/>
            <person name="Lucas S."/>
            <person name="Salamov A."/>
            <person name="McFadden G.I."/>
            <person name="Lane C.E."/>
            <person name="Keeling P.J."/>
            <person name="Gray M.W."/>
            <person name="Grigoriev I.V."/>
            <person name="Archibald J.M."/>
        </authorList>
    </citation>
    <scope>NUCLEOTIDE SEQUENCE</scope>
    <source>
        <strain evidence="2 4">CCMP2712</strain>
    </source>
</reference>
<evidence type="ECO:0000313" key="2">
    <source>
        <dbReference type="EMBL" id="EKX47205.1"/>
    </source>
</evidence>
<dbReference type="EMBL" id="JH992991">
    <property type="protein sequence ID" value="EKX47205.1"/>
    <property type="molecule type" value="Genomic_DNA"/>
</dbReference>
<dbReference type="HOGENOM" id="CLU_2353018_0_0_1"/>
<evidence type="ECO:0000313" key="3">
    <source>
        <dbReference type="EnsemblProtists" id="EKX47205"/>
    </source>
</evidence>
<dbReference type="KEGG" id="gtt:GUITHDRAFT_69855"/>
<evidence type="ECO:0000256" key="1">
    <source>
        <dbReference type="SAM" id="MobiDB-lite"/>
    </source>
</evidence>
<dbReference type="EnsemblProtists" id="EKX47205">
    <property type="protein sequence ID" value="EKX47205"/>
    <property type="gene ID" value="GUITHDRAFT_69855"/>
</dbReference>
<feature type="non-terminal residue" evidence="2">
    <location>
        <position position="97"/>
    </location>
</feature>
<name>L1JGI4_GUITC</name>
<gene>
    <name evidence="2" type="ORF">GUITHDRAFT_69855</name>
</gene>